<accession>A0ABP9RMD1</accession>
<comment type="caution">
    <text evidence="2">The sequence shown here is derived from an EMBL/GenBank/DDBJ whole genome shotgun (WGS) entry which is preliminary data.</text>
</comment>
<dbReference type="Proteomes" id="UP001501570">
    <property type="component" value="Unassembled WGS sequence"/>
</dbReference>
<organism evidence="2 3">
    <name type="scientific">Rugosimonospora acidiphila</name>
    <dbReference type="NCBI Taxonomy" id="556531"/>
    <lineage>
        <taxon>Bacteria</taxon>
        <taxon>Bacillati</taxon>
        <taxon>Actinomycetota</taxon>
        <taxon>Actinomycetes</taxon>
        <taxon>Micromonosporales</taxon>
        <taxon>Micromonosporaceae</taxon>
        <taxon>Rugosimonospora</taxon>
    </lineage>
</organism>
<sequence>MARSGSGADDDLQPIVDAGSKSTDTGVASQRRMLRDAPDAARAAGPGDVVANSNLGTASVQLELARAAANLLP</sequence>
<proteinExistence type="predicted"/>
<gene>
    <name evidence="2" type="ORF">GCM10023322_15300</name>
</gene>
<feature type="region of interest" description="Disordered" evidence="1">
    <location>
        <begin position="1"/>
        <end position="52"/>
    </location>
</feature>
<evidence type="ECO:0000256" key="1">
    <source>
        <dbReference type="SAM" id="MobiDB-lite"/>
    </source>
</evidence>
<evidence type="ECO:0000313" key="3">
    <source>
        <dbReference type="Proteomes" id="UP001501570"/>
    </source>
</evidence>
<reference evidence="3" key="1">
    <citation type="journal article" date="2019" name="Int. J. Syst. Evol. Microbiol.">
        <title>The Global Catalogue of Microorganisms (GCM) 10K type strain sequencing project: providing services to taxonomists for standard genome sequencing and annotation.</title>
        <authorList>
            <consortium name="The Broad Institute Genomics Platform"/>
            <consortium name="The Broad Institute Genome Sequencing Center for Infectious Disease"/>
            <person name="Wu L."/>
            <person name="Ma J."/>
        </authorList>
    </citation>
    <scope>NUCLEOTIDE SEQUENCE [LARGE SCALE GENOMIC DNA]</scope>
    <source>
        <strain evidence="3">JCM 18304</strain>
    </source>
</reference>
<name>A0ABP9RMD1_9ACTN</name>
<dbReference type="EMBL" id="BAABJQ010000004">
    <property type="protein sequence ID" value="GAA5181212.1"/>
    <property type="molecule type" value="Genomic_DNA"/>
</dbReference>
<protein>
    <submittedName>
        <fullName evidence="2">Uncharacterized protein</fullName>
    </submittedName>
</protein>
<evidence type="ECO:0000313" key="2">
    <source>
        <dbReference type="EMBL" id="GAA5181212.1"/>
    </source>
</evidence>
<dbReference type="RefSeq" id="WP_345627417.1">
    <property type="nucleotide sequence ID" value="NZ_BAABJQ010000004.1"/>
</dbReference>
<keyword evidence="3" id="KW-1185">Reference proteome</keyword>
<feature type="compositionally biased region" description="Low complexity" evidence="1">
    <location>
        <begin position="40"/>
        <end position="51"/>
    </location>
</feature>